<dbReference type="Proteomes" id="UP000001072">
    <property type="component" value="Unassembled WGS sequence"/>
</dbReference>
<feature type="region of interest" description="Disordered" evidence="1">
    <location>
        <begin position="242"/>
        <end position="311"/>
    </location>
</feature>
<dbReference type="VEuPathDB" id="FungiDB:MELLADRAFT_70596"/>
<feature type="compositionally biased region" description="Low complexity" evidence="1">
    <location>
        <begin position="287"/>
        <end position="311"/>
    </location>
</feature>
<dbReference type="KEGG" id="mlr:MELLADRAFT_70596"/>
<proteinExistence type="predicted"/>
<feature type="compositionally biased region" description="Polar residues" evidence="1">
    <location>
        <begin position="39"/>
        <end position="53"/>
    </location>
</feature>
<keyword evidence="3" id="KW-1185">Reference proteome</keyword>
<evidence type="ECO:0000313" key="3">
    <source>
        <dbReference type="Proteomes" id="UP000001072"/>
    </source>
</evidence>
<protein>
    <submittedName>
        <fullName evidence="2">Uncharacterized protein</fullName>
    </submittedName>
</protein>
<feature type="compositionally biased region" description="Acidic residues" evidence="1">
    <location>
        <begin position="248"/>
        <end position="282"/>
    </location>
</feature>
<feature type="region of interest" description="Disordered" evidence="1">
    <location>
        <begin position="121"/>
        <end position="145"/>
    </location>
</feature>
<dbReference type="OrthoDB" id="2502987at2759"/>
<dbReference type="AlphaFoldDB" id="F4R6A9"/>
<accession>F4R6A9</accession>
<reference evidence="3" key="1">
    <citation type="journal article" date="2011" name="Proc. Natl. Acad. Sci. U.S.A.">
        <title>Obligate biotrophy features unraveled by the genomic analysis of rust fungi.</title>
        <authorList>
            <person name="Duplessis S."/>
            <person name="Cuomo C.A."/>
            <person name="Lin Y.-C."/>
            <person name="Aerts A."/>
            <person name="Tisserant E."/>
            <person name="Veneault-Fourrey C."/>
            <person name="Joly D.L."/>
            <person name="Hacquard S."/>
            <person name="Amselem J."/>
            <person name="Cantarel B.L."/>
            <person name="Chiu R."/>
            <person name="Coutinho P.M."/>
            <person name="Feau N."/>
            <person name="Field M."/>
            <person name="Frey P."/>
            <person name="Gelhaye E."/>
            <person name="Goldberg J."/>
            <person name="Grabherr M.G."/>
            <person name="Kodira C.D."/>
            <person name="Kohler A."/>
            <person name="Kuees U."/>
            <person name="Lindquist E.A."/>
            <person name="Lucas S.M."/>
            <person name="Mago R."/>
            <person name="Mauceli E."/>
            <person name="Morin E."/>
            <person name="Murat C."/>
            <person name="Pangilinan J.L."/>
            <person name="Park R."/>
            <person name="Pearson M."/>
            <person name="Quesneville H."/>
            <person name="Rouhier N."/>
            <person name="Sakthikumar S."/>
            <person name="Salamov A.A."/>
            <person name="Schmutz J."/>
            <person name="Selles B."/>
            <person name="Shapiro H."/>
            <person name="Tanguay P."/>
            <person name="Tuskan G.A."/>
            <person name="Henrissat B."/>
            <person name="Van de Peer Y."/>
            <person name="Rouze P."/>
            <person name="Ellis J.G."/>
            <person name="Dodds P.N."/>
            <person name="Schein J.E."/>
            <person name="Zhong S."/>
            <person name="Hamelin R.C."/>
            <person name="Grigoriev I.V."/>
            <person name="Szabo L.J."/>
            <person name="Martin F."/>
        </authorList>
    </citation>
    <scope>NUCLEOTIDE SEQUENCE [LARGE SCALE GENOMIC DNA]</scope>
    <source>
        <strain evidence="3">98AG31 / pathotype 3-4-7</strain>
    </source>
</reference>
<gene>
    <name evidence="2" type="ORF">MELLADRAFT_70596</name>
</gene>
<dbReference type="GeneID" id="18931574"/>
<organism evidence="3">
    <name type="scientific">Melampsora larici-populina (strain 98AG31 / pathotype 3-4-7)</name>
    <name type="common">Poplar leaf rust fungus</name>
    <dbReference type="NCBI Taxonomy" id="747676"/>
    <lineage>
        <taxon>Eukaryota</taxon>
        <taxon>Fungi</taxon>
        <taxon>Dikarya</taxon>
        <taxon>Basidiomycota</taxon>
        <taxon>Pucciniomycotina</taxon>
        <taxon>Pucciniomycetes</taxon>
        <taxon>Pucciniales</taxon>
        <taxon>Melampsoraceae</taxon>
        <taxon>Melampsora</taxon>
    </lineage>
</organism>
<dbReference type="EMBL" id="GL883091">
    <property type="protein sequence ID" value="EGG12494.1"/>
    <property type="molecule type" value="Genomic_DNA"/>
</dbReference>
<evidence type="ECO:0000313" key="2">
    <source>
        <dbReference type="EMBL" id="EGG12494.1"/>
    </source>
</evidence>
<evidence type="ECO:0000256" key="1">
    <source>
        <dbReference type="SAM" id="MobiDB-lite"/>
    </source>
</evidence>
<dbReference type="InParanoid" id="F4R6A9"/>
<name>F4R6A9_MELLP</name>
<sequence length="311" mass="34436">MPCLLSLPVHPSYHPYNPSPSASPRSPRSFPRASLNGPPKTSSKNAESFQSIDATPMDVDSQDSTLSALSEMASSSICLQVFNPEQNVEMSCRYLIPSTPSPTENNAVCLVASPSPLLAKPSETLPRNLPERSVSPPSPAAGSSAATHPVINYLKSWRPPLAYYARRRHHPSLAHPSRRPSLPALLEERATPEGNLYLVRPELVISRNRRPTCMCMSCKMQFNSQGRPAWSYCTQRPVRGPRTPAFEGWEDQSDEDIREDQSDEEDEEDDEDDDDYWSEPESVEAVTPTSSPNSPSPFFLQPLFLTKPPGC</sequence>
<dbReference type="RefSeq" id="XP_007404869.1">
    <property type="nucleotide sequence ID" value="XM_007404807.1"/>
</dbReference>
<dbReference type="HOGENOM" id="CLU_894507_0_0_1"/>
<feature type="region of interest" description="Disordered" evidence="1">
    <location>
        <begin position="1"/>
        <end position="66"/>
    </location>
</feature>
<feature type="compositionally biased region" description="Low complexity" evidence="1">
    <location>
        <begin position="8"/>
        <end position="34"/>
    </location>
</feature>